<dbReference type="EMBL" id="CAXDID020000038">
    <property type="protein sequence ID" value="CAL5998215.1"/>
    <property type="molecule type" value="Genomic_DNA"/>
</dbReference>
<keyword evidence="1" id="KW-0812">Transmembrane</keyword>
<dbReference type="AlphaFoldDB" id="A0AA86N3W6"/>
<evidence type="ECO:0000313" key="8">
    <source>
        <dbReference type="Proteomes" id="UP001642409"/>
    </source>
</evidence>
<dbReference type="EMBL" id="CATOUU010000003">
    <property type="protein sequence ID" value="CAI9912529.1"/>
    <property type="molecule type" value="Genomic_DNA"/>
</dbReference>
<comment type="caution">
    <text evidence="3">The sequence shown here is derived from an EMBL/GenBank/DDBJ whole genome shotgun (WGS) entry which is preliminary data.</text>
</comment>
<accession>A0AA86N3W6</accession>
<evidence type="ECO:0000313" key="4">
    <source>
        <dbReference type="EMBL" id="CAI9912529.1"/>
    </source>
</evidence>
<protein>
    <submittedName>
        <fullName evidence="5">Hypothetical_protein</fullName>
    </submittedName>
</protein>
<evidence type="ECO:0000313" key="5">
    <source>
        <dbReference type="EMBL" id="CAL5998209.1"/>
    </source>
</evidence>
<evidence type="ECO:0000313" key="3">
    <source>
        <dbReference type="EMBL" id="CAI9912527.1"/>
    </source>
</evidence>
<dbReference type="Proteomes" id="UP001642409">
    <property type="component" value="Unassembled WGS sequence"/>
</dbReference>
<gene>
    <name evidence="5" type="ORF">HINF_LOCUS15619</name>
    <name evidence="6" type="ORF">HINF_LOCUS15622</name>
    <name evidence="7" type="ORF">HINF_LOCUS15624</name>
    <name evidence="2" type="ORF">HINF_LOCUS169</name>
    <name evidence="3" type="ORF">HINF_LOCUS172</name>
    <name evidence="4" type="ORF">HINF_LOCUS174</name>
</gene>
<evidence type="ECO:0000313" key="7">
    <source>
        <dbReference type="EMBL" id="CAL5998219.1"/>
    </source>
</evidence>
<feature type="transmembrane region" description="Helical" evidence="1">
    <location>
        <begin position="234"/>
        <end position="254"/>
    </location>
</feature>
<keyword evidence="8" id="KW-1185">Reference proteome</keyword>
<reference evidence="5 8" key="2">
    <citation type="submission" date="2024-07" db="EMBL/GenBank/DDBJ databases">
        <authorList>
            <person name="Akdeniz Z."/>
        </authorList>
    </citation>
    <scope>NUCLEOTIDE SEQUENCE [LARGE SCALE GENOMIC DNA]</scope>
</reference>
<reference evidence="3" key="1">
    <citation type="submission" date="2023-06" db="EMBL/GenBank/DDBJ databases">
        <authorList>
            <person name="Kurt Z."/>
        </authorList>
    </citation>
    <scope>NUCLEOTIDE SEQUENCE</scope>
</reference>
<feature type="transmembrane region" description="Helical" evidence="1">
    <location>
        <begin position="283"/>
        <end position="302"/>
    </location>
</feature>
<name>A0AA86N3W6_9EUKA</name>
<dbReference type="EMBL" id="CATOUU010000003">
    <property type="protein sequence ID" value="CAI9912524.1"/>
    <property type="molecule type" value="Genomic_DNA"/>
</dbReference>
<dbReference type="EMBL" id="CAXDID020000038">
    <property type="protein sequence ID" value="CAL5998219.1"/>
    <property type="molecule type" value="Genomic_DNA"/>
</dbReference>
<evidence type="ECO:0000313" key="2">
    <source>
        <dbReference type="EMBL" id="CAI9912524.1"/>
    </source>
</evidence>
<keyword evidence="1" id="KW-0472">Membrane</keyword>
<keyword evidence="1" id="KW-1133">Transmembrane helix</keyword>
<sequence>MPGLRRYMYIGQVRSSPQIRTRVNMTRNARRCAVQNIVIRRTKLQSTEDTTIKICASVYNRVFKSQYSDLKMIKSKQTNVQMSFRKIITVISFDKYTKFYKLTNILQFFSVVCTIFDLRNSRSVPEVLRIRNNLRSEGIQPWGEVPFSVKILYYHRKSLRKELETNETEHEIFIDFLRFSDSSFSLPLSSQSNDRCDIHTAWLQIFKVDNYNRNRHIQKGITLNISCRTLNLQMAVFNGIAIGLAYCTIQLVWLERVCCRRSFHNNRVPVSEFGENFCFRMTLYYTIIQGWFILLFFVRTITTSNANEKSYTLIFARLLVNDYSSTLLKVNTRTNISNDAKHIQGLNIQSNLGAQFHILNCAKLNLVQTGKFEYLHREQLDFSSILNLQRYFRLYQQF</sequence>
<organism evidence="3">
    <name type="scientific">Hexamita inflata</name>
    <dbReference type="NCBI Taxonomy" id="28002"/>
    <lineage>
        <taxon>Eukaryota</taxon>
        <taxon>Metamonada</taxon>
        <taxon>Diplomonadida</taxon>
        <taxon>Hexamitidae</taxon>
        <taxon>Hexamitinae</taxon>
        <taxon>Hexamita</taxon>
    </lineage>
</organism>
<proteinExistence type="predicted"/>
<dbReference type="EMBL" id="CATOUU010000003">
    <property type="protein sequence ID" value="CAI9912527.1"/>
    <property type="molecule type" value="Genomic_DNA"/>
</dbReference>
<evidence type="ECO:0000256" key="1">
    <source>
        <dbReference type="SAM" id="Phobius"/>
    </source>
</evidence>
<dbReference type="EMBL" id="CAXDID020000038">
    <property type="protein sequence ID" value="CAL5998209.1"/>
    <property type="molecule type" value="Genomic_DNA"/>
</dbReference>
<evidence type="ECO:0000313" key="6">
    <source>
        <dbReference type="EMBL" id="CAL5998215.1"/>
    </source>
</evidence>